<reference evidence="2" key="1">
    <citation type="journal article" date="2021" name="Proc. Natl. Acad. Sci. U.S.A.">
        <title>A Catalog of Tens of Thousands of Viruses from Human Metagenomes Reveals Hidden Associations with Chronic Diseases.</title>
        <authorList>
            <person name="Tisza M.J."/>
            <person name="Buck C.B."/>
        </authorList>
    </citation>
    <scope>NUCLEOTIDE SEQUENCE</scope>
    <source>
        <strain evidence="2">CtqPo10</strain>
    </source>
</reference>
<accession>A0A8S5SUN7</accession>
<evidence type="ECO:0000313" key="2">
    <source>
        <dbReference type="EMBL" id="DAF54654.1"/>
    </source>
</evidence>
<name>A0A8S5SUN7_9CAUD</name>
<dbReference type="EMBL" id="BK032682">
    <property type="protein sequence ID" value="DAF54654.1"/>
    <property type="molecule type" value="Genomic_DNA"/>
</dbReference>
<organism evidence="2">
    <name type="scientific">Siphoviridae sp. ctqPo10</name>
    <dbReference type="NCBI Taxonomy" id="2827948"/>
    <lineage>
        <taxon>Viruses</taxon>
        <taxon>Duplodnaviria</taxon>
        <taxon>Heunggongvirae</taxon>
        <taxon>Uroviricota</taxon>
        <taxon>Caudoviricetes</taxon>
    </lineage>
</organism>
<feature type="region of interest" description="Disordered" evidence="1">
    <location>
        <begin position="20"/>
        <end position="54"/>
    </location>
</feature>
<sequence length="640" mass="70356">MKTFILGSAKYKNPKTKQFESLPCLKGDKGEKGDKGDVGLKGDKGEKGDKGDVGESSYQIAKRLGTFTGTEEEYNNWLNTTRDEAIVKVQEEGNKVKESIPSDYSTLTQQVDTNTEKLATTVSIQTLHDILHKTPHLSTVENFYNLQRTGKVYQTKIWKFATNPTSVGEKLLDNAGLEFVPSTDTTEGKDDYLNGNHPMFEWVHCNYKRNDDGTAYPVATEYDSNYVTTGAVDVGAMQMSFYWNWDASNPEYDLVTISDMPNEKYGLKPWTESKRADGTVLPWCIGSAYVSGIASDGLLRSQPGLKPERNQSHSNMITNYQKKGKGYWGAGAERNTFQILFNIIKGATKNSQSLFQGCTSYNFQYSASIQSADAHTYFPVTNDQAKNILVGSYVSVGYGQLNDTKNGVNNDRGVTNIHKYADDVKVLRIETLDENNKAIYLDIKTGFNTTPIKLSDTVNAPITISSMHWWSGTTDTVIGRHDGSYVSNTDGKHAYRVQGREYAVGSYIVASDTVMDFQSDYSKKVYIAPKGLAHSSSDATIRSKYTCIGTIPANPDGKGSDYWIGDISVDVNTGGWFPSAKGSSNSQGWADMLYAGGTSTSGTREYLMGGYLGNGSAAGCSCVFCWYGLDGAAWRYCAAD</sequence>
<protein>
    <submittedName>
        <fullName evidence="2">Pulmonary surfactant-associated protein D, c-type lectin, alpha-helical coiled</fullName>
    </submittedName>
</protein>
<feature type="compositionally biased region" description="Basic and acidic residues" evidence="1">
    <location>
        <begin position="26"/>
        <end position="53"/>
    </location>
</feature>
<evidence type="ECO:0000256" key="1">
    <source>
        <dbReference type="SAM" id="MobiDB-lite"/>
    </source>
</evidence>
<proteinExistence type="predicted"/>